<feature type="transmembrane region" description="Helical" evidence="3">
    <location>
        <begin position="92"/>
        <end position="111"/>
    </location>
</feature>
<accession>A0ABR8F4N0</accession>
<dbReference type="RefSeq" id="WP_190900186.1">
    <property type="nucleotide sequence ID" value="NZ_JACJTE010000071.1"/>
</dbReference>
<evidence type="ECO:0000256" key="1">
    <source>
        <dbReference type="ARBA" id="ARBA00022679"/>
    </source>
</evidence>
<dbReference type="Proteomes" id="UP000604661">
    <property type="component" value="Unassembled WGS sequence"/>
</dbReference>
<evidence type="ECO:0000313" key="5">
    <source>
        <dbReference type="Proteomes" id="UP000604661"/>
    </source>
</evidence>
<protein>
    <submittedName>
        <fullName evidence="4">CDP-alcohol phosphatidyltransferase family protein</fullName>
    </submittedName>
</protein>
<evidence type="ECO:0000256" key="3">
    <source>
        <dbReference type="SAM" id="Phobius"/>
    </source>
</evidence>
<dbReference type="Gene3D" id="1.20.120.1760">
    <property type="match status" value="1"/>
</dbReference>
<keyword evidence="5" id="KW-1185">Reference proteome</keyword>
<evidence type="ECO:0000256" key="2">
    <source>
        <dbReference type="RuleBase" id="RU003750"/>
    </source>
</evidence>
<organism evidence="4 5">
    <name type="scientific">Nostoc linckia FACHB-391</name>
    <dbReference type="NCBI Taxonomy" id="2692906"/>
    <lineage>
        <taxon>Bacteria</taxon>
        <taxon>Bacillati</taxon>
        <taxon>Cyanobacteriota</taxon>
        <taxon>Cyanophyceae</taxon>
        <taxon>Nostocales</taxon>
        <taxon>Nostocaceae</taxon>
        <taxon>Nostoc</taxon>
    </lineage>
</organism>
<sequence length="208" mass="23086">MNIKPWDAQLAYWLVRPLKNSWVNPNHLTTVRLVTGLAAAVAMSMTGYANGVGNAIWANIGAWLFALSNFLDHTDGELARLSGKSTKWGHQYDLASDAIIHILLFVCIGYGLRQGKFGWWALLMGIVSGVSVACIFHLRNQMEQRLGKNASRQPNFAGFDIEDVLYLFPIVTLLDGLEPLLMAATIGAPTFAVWVIWQFRTLPQSKPN</sequence>
<proteinExistence type="inferred from homology"/>
<keyword evidence="3" id="KW-0812">Transmembrane</keyword>
<dbReference type="InterPro" id="IPR043130">
    <property type="entry name" value="CDP-OH_PTrfase_TM_dom"/>
</dbReference>
<name>A0ABR8F4N0_NOSLI</name>
<dbReference type="InterPro" id="IPR000462">
    <property type="entry name" value="CDP-OH_P_trans"/>
</dbReference>
<dbReference type="InterPro" id="IPR048254">
    <property type="entry name" value="CDP_ALCOHOL_P_TRANSF_CS"/>
</dbReference>
<evidence type="ECO:0000313" key="4">
    <source>
        <dbReference type="EMBL" id="MBD2565158.1"/>
    </source>
</evidence>
<dbReference type="EMBL" id="JACJTE010000071">
    <property type="protein sequence ID" value="MBD2565158.1"/>
    <property type="molecule type" value="Genomic_DNA"/>
</dbReference>
<feature type="transmembrane region" description="Helical" evidence="3">
    <location>
        <begin position="180"/>
        <end position="197"/>
    </location>
</feature>
<reference evidence="4 5" key="1">
    <citation type="journal article" date="2020" name="ISME J.">
        <title>Comparative genomics reveals insights into cyanobacterial evolution and habitat adaptation.</title>
        <authorList>
            <person name="Chen M.Y."/>
            <person name="Teng W.K."/>
            <person name="Zhao L."/>
            <person name="Hu C.X."/>
            <person name="Zhou Y.K."/>
            <person name="Han B.P."/>
            <person name="Song L.R."/>
            <person name="Shu W.S."/>
        </authorList>
    </citation>
    <scope>NUCLEOTIDE SEQUENCE [LARGE SCALE GENOMIC DNA]</scope>
    <source>
        <strain evidence="4 5">FACHB-391</strain>
    </source>
</reference>
<dbReference type="Pfam" id="PF01066">
    <property type="entry name" value="CDP-OH_P_transf"/>
    <property type="match status" value="1"/>
</dbReference>
<feature type="transmembrane region" description="Helical" evidence="3">
    <location>
        <begin position="117"/>
        <end position="136"/>
    </location>
</feature>
<keyword evidence="3" id="KW-0472">Membrane</keyword>
<comment type="caution">
    <text evidence="4">The sequence shown here is derived from an EMBL/GenBank/DDBJ whole genome shotgun (WGS) entry which is preliminary data.</text>
</comment>
<gene>
    <name evidence="4" type="ORF">H6G95_32175</name>
</gene>
<dbReference type="PROSITE" id="PS00379">
    <property type="entry name" value="CDP_ALCOHOL_P_TRANSF"/>
    <property type="match status" value="1"/>
</dbReference>
<keyword evidence="1 2" id="KW-0808">Transferase</keyword>
<keyword evidence="3" id="KW-1133">Transmembrane helix</keyword>
<feature type="transmembrane region" description="Helical" evidence="3">
    <location>
        <begin position="55"/>
        <end position="71"/>
    </location>
</feature>
<comment type="similarity">
    <text evidence="2">Belongs to the CDP-alcohol phosphatidyltransferase class-I family.</text>
</comment>